<feature type="region of interest" description="Disordered" evidence="3">
    <location>
        <begin position="23"/>
        <end position="51"/>
    </location>
</feature>
<evidence type="ECO:0000259" key="4">
    <source>
        <dbReference type="PROSITE" id="PS51462"/>
    </source>
</evidence>
<comment type="caution">
    <text evidence="5">The sequence shown here is derived from an EMBL/GenBank/DDBJ whole genome shotgun (WGS) entry which is preliminary data.</text>
</comment>
<dbReference type="AlphaFoldDB" id="A0A7J5B8F0"/>
<evidence type="ECO:0000313" key="5">
    <source>
        <dbReference type="EMBL" id="KAB1641630.1"/>
    </source>
</evidence>
<evidence type="ECO:0000256" key="1">
    <source>
        <dbReference type="ARBA" id="ARBA00001946"/>
    </source>
</evidence>
<name>A0A7J5B8F0_9MICO</name>
<dbReference type="Gene3D" id="3.90.79.10">
    <property type="entry name" value="Nucleoside Triphosphate Pyrophosphohydrolase"/>
    <property type="match status" value="1"/>
</dbReference>
<protein>
    <submittedName>
        <fullName evidence="5">NUDIX hydrolase</fullName>
    </submittedName>
</protein>
<accession>A0A7J5B8F0</accession>
<dbReference type="SUPFAM" id="SSF55811">
    <property type="entry name" value="Nudix"/>
    <property type="match status" value="1"/>
</dbReference>
<dbReference type="Proteomes" id="UP000433493">
    <property type="component" value="Unassembled WGS sequence"/>
</dbReference>
<organism evidence="5 6">
    <name type="scientific">Gulosibacter chungangensis</name>
    <dbReference type="NCBI Taxonomy" id="979746"/>
    <lineage>
        <taxon>Bacteria</taxon>
        <taxon>Bacillati</taxon>
        <taxon>Actinomycetota</taxon>
        <taxon>Actinomycetes</taxon>
        <taxon>Micrococcales</taxon>
        <taxon>Microbacteriaceae</taxon>
        <taxon>Gulosibacter</taxon>
    </lineage>
</organism>
<evidence type="ECO:0000313" key="6">
    <source>
        <dbReference type="Proteomes" id="UP000433493"/>
    </source>
</evidence>
<dbReference type="GO" id="GO:0016787">
    <property type="term" value="F:hydrolase activity"/>
    <property type="evidence" value="ECO:0007669"/>
    <property type="project" value="UniProtKB-KW"/>
</dbReference>
<proteinExistence type="predicted"/>
<reference evidence="5 6" key="1">
    <citation type="submission" date="2019-09" db="EMBL/GenBank/DDBJ databases">
        <title>Phylogeny of genus Pseudoclavibacter and closely related genus.</title>
        <authorList>
            <person name="Li Y."/>
        </authorList>
    </citation>
    <scope>NUCLEOTIDE SEQUENCE [LARGE SCALE GENOMIC DNA]</scope>
    <source>
        <strain evidence="5 6">KCTC 13959</strain>
    </source>
</reference>
<dbReference type="PANTHER" id="PTHR43046">
    <property type="entry name" value="GDP-MANNOSE MANNOSYL HYDROLASE"/>
    <property type="match status" value="1"/>
</dbReference>
<dbReference type="InterPro" id="IPR015797">
    <property type="entry name" value="NUDIX_hydrolase-like_dom_sf"/>
</dbReference>
<dbReference type="RefSeq" id="WP_158052949.1">
    <property type="nucleotide sequence ID" value="NZ_WBKB01000008.1"/>
</dbReference>
<dbReference type="PANTHER" id="PTHR43046:SF2">
    <property type="entry name" value="8-OXO-DGTP DIPHOSPHATASE-RELATED"/>
    <property type="match status" value="1"/>
</dbReference>
<sequence length="337" mass="36247">MTNDQTPEELGAKTGFIPVFSEYVPGSPEARSEQLPAHYTNEPRPRDEGDHWAVGPDGTRMWGKFGAAGLLTLDRNRGVLMQHRALWSHYGGTWGIPGGALNRGESALDAAVREAHEEALVPPDALEPLLSRVVDLGFWSYTTYVVETTRPFEAEITDDESAGLAWVVPGELRRLKLHPGFAKAWPVLEPLLSFRPVVIIDVANLLGSKPNGWWRNPAAAARKLIHELATIATAGVPGSLFDMDAQTSWPALTCVVEGKQRDAVVGLGDLPGRVDVRAADASGDDEIVETVRASRLAQPLAPVLVATSDRELRGRVEALGATTVGAAAFLERAGSES</sequence>
<keyword evidence="6" id="KW-1185">Reference proteome</keyword>
<feature type="compositionally biased region" description="Basic and acidic residues" evidence="3">
    <location>
        <begin position="41"/>
        <end position="51"/>
    </location>
</feature>
<gene>
    <name evidence="5" type="ORF">F8O05_11785</name>
</gene>
<dbReference type="Pfam" id="PF00293">
    <property type="entry name" value="NUDIX"/>
    <property type="match status" value="1"/>
</dbReference>
<dbReference type="PROSITE" id="PS51462">
    <property type="entry name" value="NUDIX"/>
    <property type="match status" value="1"/>
</dbReference>
<comment type="cofactor">
    <cofactor evidence="1">
        <name>Mg(2+)</name>
        <dbReference type="ChEBI" id="CHEBI:18420"/>
    </cofactor>
</comment>
<evidence type="ECO:0000256" key="3">
    <source>
        <dbReference type="SAM" id="MobiDB-lite"/>
    </source>
</evidence>
<feature type="domain" description="Nudix hydrolase" evidence="4">
    <location>
        <begin position="63"/>
        <end position="189"/>
    </location>
</feature>
<evidence type="ECO:0000256" key="2">
    <source>
        <dbReference type="ARBA" id="ARBA00022801"/>
    </source>
</evidence>
<dbReference type="EMBL" id="WBKB01000008">
    <property type="protein sequence ID" value="KAB1641630.1"/>
    <property type="molecule type" value="Genomic_DNA"/>
</dbReference>
<keyword evidence="2 5" id="KW-0378">Hydrolase</keyword>
<dbReference type="InterPro" id="IPR000086">
    <property type="entry name" value="NUDIX_hydrolase_dom"/>
</dbReference>
<dbReference type="OrthoDB" id="3404294at2"/>